<dbReference type="InterPro" id="IPR051767">
    <property type="entry name" value="Nucleoporin_NUP42"/>
</dbReference>
<evidence type="ECO:0000256" key="3">
    <source>
        <dbReference type="SAM" id="MobiDB-lite"/>
    </source>
</evidence>
<organism evidence="4 5">
    <name type="scientific">Tuber borchii</name>
    <name type="common">White truffle</name>
    <dbReference type="NCBI Taxonomy" id="42251"/>
    <lineage>
        <taxon>Eukaryota</taxon>
        <taxon>Fungi</taxon>
        <taxon>Dikarya</taxon>
        <taxon>Ascomycota</taxon>
        <taxon>Pezizomycotina</taxon>
        <taxon>Pezizomycetes</taxon>
        <taxon>Pezizales</taxon>
        <taxon>Tuberaceae</taxon>
        <taxon>Tuber</taxon>
    </lineage>
</organism>
<feature type="compositionally biased region" description="Polar residues" evidence="3">
    <location>
        <begin position="409"/>
        <end position="459"/>
    </location>
</feature>
<comment type="subcellular location">
    <subcellularLocation>
        <location evidence="1">Nucleus</location>
    </subcellularLocation>
</comment>
<evidence type="ECO:0000313" key="5">
    <source>
        <dbReference type="Proteomes" id="UP000244722"/>
    </source>
</evidence>
<feature type="compositionally biased region" description="Polar residues" evidence="3">
    <location>
        <begin position="321"/>
        <end position="349"/>
    </location>
</feature>
<evidence type="ECO:0000256" key="1">
    <source>
        <dbReference type="ARBA" id="ARBA00004123"/>
    </source>
</evidence>
<keyword evidence="2" id="KW-0539">Nucleus</keyword>
<feature type="compositionally biased region" description="Low complexity" evidence="3">
    <location>
        <begin position="356"/>
        <end position="404"/>
    </location>
</feature>
<reference evidence="4 5" key="1">
    <citation type="submission" date="2017-04" db="EMBL/GenBank/DDBJ databases">
        <title>Draft genome sequence of Tuber borchii Vittad., a whitish edible truffle.</title>
        <authorList>
            <consortium name="DOE Joint Genome Institute"/>
            <person name="Murat C."/>
            <person name="Kuo A."/>
            <person name="Barry K.W."/>
            <person name="Clum A."/>
            <person name="Dockter R.B."/>
            <person name="Fauchery L."/>
            <person name="Iotti M."/>
            <person name="Kohler A."/>
            <person name="Labutti K."/>
            <person name="Lindquist E.A."/>
            <person name="Lipzen A."/>
            <person name="Ohm R.A."/>
            <person name="Wang M."/>
            <person name="Grigoriev I.V."/>
            <person name="Zambonelli A."/>
            <person name="Martin F.M."/>
        </authorList>
    </citation>
    <scope>NUCLEOTIDE SEQUENCE [LARGE SCALE GENOMIC DNA]</scope>
    <source>
        <strain evidence="4 5">Tbo3840</strain>
    </source>
</reference>
<evidence type="ECO:0000313" key="4">
    <source>
        <dbReference type="EMBL" id="PUU81531.1"/>
    </source>
</evidence>
<sequence length="509" mass="53023">MGLTENSRFTLPSADTIRLDLHERPTWYLSSYAPSKDSPAQLIDGKDISPEEARVMAYKLRAEGVPQTYEAEWNRLTSEASSQIRNILDNIPGAIEFLKNAQGTPSRYNSAQASSQQQASPFGDRNPQQGMGAGSGSSQASPSPFGQVQQPQSTLGFTSAFSTPGFGARPSPAFGQSPFGQQVAQQTAQQTTQQTTQQPAASAAPAFGQPAFGTPSQPQSAFGRPAFGQPAFGQPAFGQSSSLGSQPSPFAAAASNATPTPSSAFGQSGTQTTPAFGQPAFGASSGPKPTFGQPAFGQSAFSQTQSSPFAAAAASPFAQVAGSSTATPFSQVTPTPAFGQPTQSQTASPANPFGSPPQNQGAANPFQQAQAAQASTSPFSNANPFQQSQQQQQATSAPFSQAPQGPAQAPTSSPFGQPTQPVNTFGSPAPQSSPFSTQNPFQGTRQGQASSSAQQTHEMNPQLREQQKTKKWDDPVIEYTPEEQTMFSAGSFVLGQVPTVAPSRNMCWG</sequence>
<protein>
    <submittedName>
        <fullName evidence="4">Uncharacterized protein</fullName>
    </submittedName>
</protein>
<dbReference type="AlphaFoldDB" id="A0A2T7A1C8"/>
<feature type="region of interest" description="Disordered" evidence="3">
    <location>
        <begin position="105"/>
        <end position="472"/>
    </location>
</feature>
<gene>
    <name evidence="4" type="ORF">B9Z19DRAFT_1062526</name>
</gene>
<dbReference type="Proteomes" id="UP000244722">
    <property type="component" value="Unassembled WGS sequence"/>
</dbReference>
<dbReference type="PANTHER" id="PTHR46527:SF1">
    <property type="entry name" value="NUCLEOPORIN NUP42"/>
    <property type="match status" value="1"/>
</dbReference>
<proteinExistence type="predicted"/>
<evidence type="ECO:0000256" key="2">
    <source>
        <dbReference type="ARBA" id="ARBA00023242"/>
    </source>
</evidence>
<keyword evidence="5" id="KW-1185">Reference proteome</keyword>
<comment type="caution">
    <text evidence="4">The sequence shown here is derived from an EMBL/GenBank/DDBJ whole genome shotgun (WGS) entry which is preliminary data.</text>
</comment>
<dbReference type="OrthoDB" id="20729at2759"/>
<feature type="compositionally biased region" description="Low complexity" evidence="3">
    <location>
        <begin position="237"/>
        <end position="265"/>
    </location>
</feature>
<dbReference type="PANTHER" id="PTHR46527">
    <property type="entry name" value="NUCLEOPORIN-LIKE PROTEIN 2"/>
    <property type="match status" value="1"/>
</dbReference>
<name>A0A2T7A1C8_TUBBO</name>
<feature type="compositionally biased region" description="Polar residues" evidence="3">
    <location>
        <begin position="148"/>
        <end position="162"/>
    </location>
</feature>
<feature type="compositionally biased region" description="Polar residues" evidence="3">
    <location>
        <begin position="266"/>
        <end position="275"/>
    </location>
</feature>
<feature type="compositionally biased region" description="Low complexity" evidence="3">
    <location>
        <begin position="298"/>
        <end position="319"/>
    </location>
</feature>
<feature type="compositionally biased region" description="Low complexity" evidence="3">
    <location>
        <begin position="136"/>
        <end position="147"/>
    </location>
</feature>
<feature type="compositionally biased region" description="Low complexity" evidence="3">
    <location>
        <begin position="178"/>
        <end position="215"/>
    </location>
</feature>
<feature type="compositionally biased region" description="Low complexity" evidence="3">
    <location>
        <begin position="110"/>
        <end position="120"/>
    </location>
</feature>
<accession>A0A2T7A1C8</accession>
<dbReference type="GO" id="GO:0005634">
    <property type="term" value="C:nucleus"/>
    <property type="evidence" value="ECO:0007669"/>
    <property type="project" value="UniProtKB-SubCell"/>
</dbReference>
<dbReference type="EMBL" id="NESQ01000043">
    <property type="protein sequence ID" value="PUU81531.1"/>
    <property type="molecule type" value="Genomic_DNA"/>
</dbReference>
<dbReference type="STRING" id="42251.A0A2T7A1C8"/>